<dbReference type="PROSITE" id="PS00018">
    <property type="entry name" value="EF_HAND_1"/>
    <property type="match status" value="1"/>
</dbReference>
<organism evidence="4 5">
    <name type="scientific">Stylonychia lemnae</name>
    <name type="common">Ciliate</name>
    <dbReference type="NCBI Taxonomy" id="5949"/>
    <lineage>
        <taxon>Eukaryota</taxon>
        <taxon>Sar</taxon>
        <taxon>Alveolata</taxon>
        <taxon>Ciliophora</taxon>
        <taxon>Intramacronucleata</taxon>
        <taxon>Spirotrichea</taxon>
        <taxon>Stichotrichia</taxon>
        <taxon>Sporadotrichida</taxon>
        <taxon>Oxytrichidae</taxon>
        <taxon>Stylonychinae</taxon>
        <taxon>Stylonychia</taxon>
    </lineage>
</organism>
<feature type="domain" description="EF-hand" evidence="3">
    <location>
        <begin position="12"/>
        <end position="47"/>
    </location>
</feature>
<dbReference type="EMBL" id="CCKQ01014562">
    <property type="protein sequence ID" value="CDW86344.1"/>
    <property type="molecule type" value="Genomic_DNA"/>
</dbReference>
<dbReference type="GO" id="GO:0005509">
    <property type="term" value="F:calcium ion binding"/>
    <property type="evidence" value="ECO:0007669"/>
    <property type="project" value="InterPro"/>
</dbReference>
<evidence type="ECO:0000313" key="5">
    <source>
        <dbReference type="Proteomes" id="UP000039865"/>
    </source>
</evidence>
<feature type="region of interest" description="Disordered" evidence="2">
    <location>
        <begin position="94"/>
        <end position="115"/>
    </location>
</feature>
<gene>
    <name evidence="4" type="primary">Contig15599.g16619</name>
    <name evidence="4" type="ORF">STYLEM_15438</name>
</gene>
<evidence type="ECO:0000256" key="1">
    <source>
        <dbReference type="ARBA" id="ARBA00022837"/>
    </source>
</evidence>
<protein>
    <submittedName>
        <fullName evidence="4">Ef hand family protein</fullName>
    </submittedName>
</protein>
<keyword evidence="1" id="KW-0106">Calcium</keyword>
<feature type="compositionally biased region" description="Polar residues" evidence="2">
    <location>
        <begin position="94"/>
        <end position="108"/>
    </location>
</feature>
<dbReference type="PROSITE" id="PS50222">
    <property type="entry name" value="EF_HAND_2"/>
    <property type="match status" value="2"/>
</dbReference>
<dbReference type="InterPro" id="IPR002048">
    <property type="entry name" value="EF_hand_dom"/>
</dbReference>
<evidence type="ECO:0000259" key="3">
    <source>
        <dbReference type="PROSITE" id="PS50222"/>
    </source>
</evidence>
<dbReference type="AlphaFoldDB" id="A0A078AVZ1"/>
<dbReference type="Gene3D" id="1.10.238.10">
    <property type="entry name" value="EF-hand"/>
    <property type="match status" value="1"/>
</dbReference>
<dbReference type="InterPro" id="IPR018247">
    <property type="entry name" value="EF_Hand_1_Ca_BS"/>
</dbReference>
<keyword evidence="5" id="KW-1185">Reference proteome</keyword>
<dbReference type="Pfam" id="PF00036">
    <property type="entry name" value="EF-hand_1"/>
    <property type="match status" value="1"/>
</dbReference>
<accession>A0A078AVZ1</accession>
<dbReference type="OrthoDB" id="292175at2759"/>
<reference evidence="4 5" key="1">
    <citation type="submission" date="2014-06" db="EMBL/GenBank/DDBJ databases">
        <authorList>
            <person name="Swart Estienne"/>
        </authorList>
    </citation>
    <scope>NUCLEOTIDE SEQUENCE [LARGE SCALE GENOMIC DNA]</scope>
    <source>
        <strain evidence="4 5">130c</strain>
    </source>
</reference>
<proteinExistence type="predicted"/>
<evidence type="ECO:0000313" key="4">
    <source>
        <dbReference type="EMBL" id="CDW86344.1"/>
    </source>
</evidence>
<dbReference type="Proteomes" id="UP000039865">
    <property type="component" value="Unassembled WGS sequence"/>
</dbReference>
<dbReference type="SMART" id="SM00054">
    <property type="entry name" value="EFh"/>
    <property type="match status" value="2"/>
</dbReference>
<evidence type="ECO:0000256" key="2">
    <source>
        <dbReference type="SAM" id="MobiDB-lite"/>
    </source>
</evidence>
<dbReference type="SUPFAM" id="SSF47473">
    <property type="entry name" value="EF-hand"/>
    <property type="match status" value="1"/>
</dbReference>
<dbReference type="InterPro" id="IPR011992">
    <property type="entry name" value="EF-hand-dom_pair"/>
</dbReference>
<dbReference type="InParanoid" id="A0A078AVZ1"/>
<sequence>MSQVDMQFKANKTKQKLKQMLKNIDQEKNGYVKDDLFYQLLTLHGIDLSQEARTVINSSYKKKDKINYQDALTVIGIDQETAAAQVENWIVRTNGNDNKNETRSNAGSVMSRAKSMASKRSVLGGSLNRNGDSKSKNNDLSLVLNNVKEITYNLKNEVIKEEPIIMERQSQLDLLETQSRAQKNELQRQGSDIQMSKKQELRKFQYLNKHYVATYLKQLLKDRDSAEQVIQVVTQLYKKGVDSRQMAYLKQGFVKQDPSNTGQMKGLEFRKILKTIIKNSSDENETFEIIVNYVKLGESEKDKEVISFEKLNTLIEVYQFYPLINMSKDKVSQYLENLLEFIWTKISEKYVAIAQAFRFFDLQNAVEHMKIKIAASDLQQVFDYLDQNQDGYINYHEFCNLCEEKRRNIDPFDRQEALQQMSKNYQSQKNNILNMTIDQQEQEQLERLSNASQYYQGFKSQKLKNALKLPKHVSQNQSFGIGTLPSDNMNKIMTHEFEKEYVSTVQQRLDLEKEKYQIIKAQKRGQHTKASKIRLEFQQNKKLNNSTIDVKLLASKGKDDENKLPALKLRNTGDDEIMKLIKRNQTQNKDKFVAREIGNNQTEQLPTQSNASQQIITNAVYNYDDVKEQSLQFAKKEDKNDLLSQYFSQKRSMKNKL</sequence>
<name>A0A078AVZ1_STYLE</name>
<feature type="domain" description="EF-hand" evidence="3">
    <location>
        <begin position="373"/>
        <end position="408"/>
    </location>
</feature>